<comment type="catalytic activity">
    <reaction evidence="2">
        <text>adenosylcob(III)inamide phosphate + GTP + H(+) = adenosylcob(III)inamide-GDP + diphosphate</text>
        <dbReference type="Rhea" id="RHEA:22712"/>
        <dbReference type="ChEBI" id="CHEBI:15378"/>
        <dbReference type="ChEBI" id="CHEBI:33019"/>
        <dbReference type="ChEBI" id="CHEBI:37565"/>
        <dbReference type="ChEBI" id="CHEBI:58502"/>
        <dbReference type="ChEBI" id="CHEBI:60487"/>
        <dbReference type="EC" id="2.7.7.62"/>
    </reaction>
</comment>
<dbReference type="RefSeq" id="WP_073994455.1">
    <property type="nucleotide sequence ID" value="NZ_FQYT01000027.1"/>
</dbReference>
<evidence type="ECO:0000256" key="12">
    <source>
        <dbReference type="ARBA" id="ARBA00022741"/>
    </source>
</evidence>
<organism evidence="20 21">
    <name type="scientific">Parasporobacterium paucivorans DSM 15970</name>
    <dbReference type="NCBI Taxonomy" id="1122934"/>
    <lineage>
        <taxon>Bacteria</taxon>
        <taxon>Bacillati</taxon>
        <taxon>Bacillota</taxon>
        <taxon>Clostridia</taxon>
        <taxon>Lachnospirales</taxon>
        <taxon>Lachnospiraceae</taxon>
        <taxon>Parasporobacterium</taxon>
    </lineage>
</organism>
<dbReference type="GO" id="GO:0005525">
    <property type="term" value="F:GTP binding"/>
    <property type="evidence" value="ECO:0007669"/>
    <property type="project" value="UniProtKB-KW"/>
</dbReference>
<dbReference type="PANTHER" id="PTHR34848:SF1">
    <property type="entry name" value="BIFUNCTIONAL ADENOSYLCOBALAMIN BIOSYNTHESIS PROTEIN COBU"/>
    <property type="match status" value="1"/>
</dbReference>
<dbReference type="CDD" id="cd00544">
    <property type="entry name" value="CobU"/>
    <property type="match status" value="1"/>
</dbReference>
<evidence type="ECO:0000256" key="9">
    <source>
        <dbReference type="ARBA" id="ARBA00012523"/>
    </source>
</evidence>
<evidence type="ECO:0000256" key="13">
    <source>
        <dbReference type="ARBA" id="ARBA00022777"/>
    </source>
</evidence>
<evidence type="ECO:0000256" key="18">
    <source>
        <dbReference type="PIRSR" id="PIRSR006135-1"/>
    </source>
</evidence>
<keyword evidence="20" id="KW-0548">Nucleotidyltransferase</keyword>
<evidence type="ECO:0000256" key="2">
    <source>
        <dbReference type="ARBA" id="ARBA00000711"/>
    </source>
</evidence>
<evidence type="ECO:0000256" key="11">
    <source>
        <dbReference type="ARBA" id="ARBA00022679"/>
    </source>
</evidence>
<keyword evidence="14" id="KW-0067">ATP-binding</keyword>
<dbReference type="InterPro" id="IPR027417">
    <property type="entry name" value="P-loop_NTPase"/>
</dbReference>
<keyword evidence="12 19" id="KW-0547">Nucleotide-binding</keyword>
<evidence type="ECO:0000256" key="8">
    <source>
        <dbReference type="ARBA" id="ARBA00012016"/>
    </source>
</evidence>
<sequence>MITVVYGGSGSGKSEFAENMAVRNACGPFYYIATMYPYDRESFAKIDRHREMRSGKNFETIEAFTDISAVEIEKGSSVLLECVSNLVANEMFLDCGAKENCFQSVAGGIDHLAGQAGHLVIVTNNIFEDGTEYEDETGTYMKALADVNLYICGRADNVFEVVHGIVIPVRKAGGGL</sequence>
<keyword evidence="15 19" id="KW-0342">GTP-binding</keyword>
<evidence type="ECO:0000256" key="14">
    <source>
        <dbReference type="ARBA" id="ARBA00022840"/>
    </source>
</evidence>
<proteinExistence type="inferred from homology"/>
<evidence type="ECO:0000313" key="20">
    <source>
        <dbReference type="EMBL" id="SHJ58675.1"/>
    </source>
</evidence>
<evidence type="ECO:0000256" key="4">
    <source>
        <dbReference type="ARBA" id="ARBA00003889"/>
    </source>
</evidence>
<comment type="similarity">
    <text evidence="7">Belongs to the CobU/CobP family.</text>
</comment>
<reference evidence="20 21" key="1">
    <citation type="submission" date="2016-11" db="EMBL/GenBank/DDBJ databases">
        <authorList>
            <person name="Jaros S."/>
            <person name="Januszkiewicz K."/>
            <person name="Wedrychowicz H."/>
        </authorList>
    </citation>
    <scope>NUCLEOTIDE SEQUENCE [LARGE SCALE GENOMIC DNA]</scope>
    <source>
        <strain evidence="20 21">DSM 15970</strain>
    </source>
</reference>
<dbReference type="AlphaFoldDB" id="A0A1M6KIB7"/>
<dbReference type="GO" id="GO:0008820">
    <property type="term" value="F:cobinamide phosphate guanylyltransferase activity"/>
    <property type="evidence" value="ECO:0007669"/>
    <property type="project" value="UniProtKB-EC"/>
</dbReference>
<keyword evidence="11 20" id="KW-0808">Transferase</keyword>
<evidence type="ECO:0000256" key="16">
    <source>
        <dbReference type="ARBA" id="ARBA00029570"/>
    </source>
</evidence>
<comment type="catalytic activity">
    <reaction evidence="3">
        <text>adenosylcob(III)inamide + GTP = adenosylcob(III)inamide phosphate + GDP + H(+)</text>
        <dbReference type="Rhea" id="RHEA:15765"/>
        <dbReference type="ChEBI" id="CHEBI:2480"/>
        <dbReference type="ChEBI" id="CHEBI:15378"/>
        <dbReference type="ChEBI" id="CHEBI:37565"/>
        <dbReference type="ChEBI" id="CHEBI:58189"/>
        <dbReference type="ChEBI" id="CHEBI:58502"/>
        <dbReference type="EC" id="2.7.1.156"/>
    </reaction>
</comment>
<comment type="catalytic activity">
    <reaction evidence="1">
        <text>adenosylcob(III)inamide + ATP = adenosylcob(III)inamide phosphate + ADP + H(+)</text>
        <dbReference type="Rhea" id="RHEA:15769"/>
        <dbReference type="ChEBI" id="CHEBI:2480"/>
        <dbReference type="ChEBI" id="CHEBI:15378"/>
        <dbReference type="ChEBI" id="CHEBI:30616"/>
        <dbReference type="ChEBI" id="CHEBI:58502"/>
        <dbReference type="ChEBI" id="CHEBI:456216"/>
        <dbReference type="EC" id="2.7.1.156"/>
    </reaction>
</comment>
<dbReference type="Pfam" id="PF02283">
    <property type="entry name" value="CobU"/>
    <property type="match status" value="1"/>
</dbReference>
<feature type="binding site" evidence="19">
    <location>
        <begin position="7"/>
        <end position="14"/>
    </location>
    <ligand>
        <name>GTP</name>
        <dbReference type="ChEBI" id="CHEBI:37565"/>
    </ligand>
</feature>
<evidence type="ECO:0000313" key="21">
    <source>
        <dbReference type="Proteomes" id="UP000184342"/>
    </source>
</evidence>
<feature type="binding site" evidence="19">
    <location>
        <begin position="50"/>
        <end position="53"/>
    </location>
    <ligand>
        <name>GTP</name>
        <dbReference type="ChEBI" id="CHEBI:37565"/>
    </ligand>
</feature>
<dbReference type="STRING" id="1122934.SAMN02745691_02199"/>
<protein>
    <recommendedName>
        <fullName evidence="16">Adenosylcobinamide kinase</fullName>
        <ecNumber evidence="8">2.7.1.156</ecNumber>
        <ecNumber evidence="9">2.7.7.62</ecNumber>
    </recommendedName>
    <alternativeName>
        <fullName evidence="17">Adenosylcobinamide-phosphate guanylyltransferase</fullName>
    </alternativeName>
</protein>
<name>A0A1M6KIB7_9FIRM</name>
<dbReference type="GO" id="GO:0009236">
    <property type="term" value="P:cobalamin biosynthetic process"/>
    <property type="evidence" value="ECO:0007669"/>
    <property type="project" value="UniProtKB-UniPathway"/>
</dbReference>
<comment type="function">
    <text evidence="4">Catalyzes ATP-dependent phosphorylation of adenosylcobinamide and addition of GMP to adenosylcobinamide phosphate.</text>
</comment>
<dbReference type="UniPathway" id="UPA00148">
    <property type="reaction ID" value="UER00236"/>
</dbReference>
<dbReference type="GO" id="GO:0005524">
    <property type="term" value="F:ATP binding"/>
    <property type="evidence" value="ECO:0007669"/>
    <property type="project" value="UniProtKB-KW"/>
</dbReference>
<dbReference type="SUPFAM" id="SSF52540">
    <property type="entry name" value="P-loop containing nucleoside triphosphate hydrolases"/>
    <property type="match status" value="1"/>
</dbReference>
<dbReference type="Proteomes" id="UP000184342">
    <property type="component" value="Unassembled WGS sequence"/>
</dbReference>
<dbReference type="PIRSF" id="PIRSF006135">
    <property type="entry name" value="CobU"/>
    <property type="match status" value="1"/>
</dbReference>
<dbReference type="EC" id="2.7.7.62" evidence="9"/>
<comment type="pathway">
    <text evidence="5">Cofactor biosynthesis; adenosylcobalamin biosynthesis; adenosylcobalamin from cob(II)yrinate a,c-diamide: step 6/7.</text>
</comment>
<dbReference type="GO" id="GO:0043752">
    <property type="term" value="F:adenosylcobinamide kinase activity"/>
    <property type="evidence" value="ECO:0007669"/>
    <property type="project" value="UniProtKB-EC"/>
</dbReference>
<comment type="pathway">
    <text evidence="6">Cofactor biosynthesis; adenosylcobalamin biosynthesis; adenosylcobalamin from cob(II)yrinate a,c-diamide: step 5/7.</text>
</comment>
<dbReference type="PANTHER" id="PTHR34848">
    <property type="match status" value="1"/>
</dbReference>
<dbReference type="OrthoDB" id="9799422at2"/>
<evidence type="ECO:0000256" key="17">
    <source>
        <dbReference type="ARBA" id="ARBA00030571"/>
    </source>
</evidence>
<dbReference type="InterPro" id="IPR003203">
    <property type="entry name" value="CobU/CobP"/>
</dbReference>
<keyword evidence="13 20" id="KW-0418">Kinase</keyword>
<keyword evidence="21" id="KW-1185">Reference proteome</keyword>
<evidence type="ECO:0000256" key="3">
    <source>
        <dbReference type="ARBA" id="ARBA00001522"/>
    </source>
</evidence>
<evidence type="ECO:0000256" key="5">
    <source>
        <dbReference type="ARBA" id="ARBA00004692"/>
    </source>
</evidence>
<evidence type="ECO:0000256" key="10">
    <source>
        <dbReference type="ARBA" id="ARBA00022573"/>
    </source>
</evidence>
<dbReference type="EC" id="2.7.1.156" evidence="8"/>
<dbReference type="Gene3D" id="3.40.50.300">
    <property type="entry name" value="P-loop containing nucleotide triphosphate hydrolases"/>
    <property type="match status" value="1"/>
</dbReference>
<gene>
    <name evidence="20" type="ORF">SAMN02745691_02199</name>
</gene>
<evidence type="ECO:0000256" key="6">
    <source>
        <dbReference type="ARBA" id="ARBA00005159"/>
    </source>
</evidence>
<evidence type="ECO:0000256" key="7">
    <source>
        <dbReference type="ARBA" id="ARBA00007490"/>
    </source>
</evidence>
<evidence type="ECO:0000256" key="1">
    <source>
        <dbReference type="ARBA" id="ARBA00000312"/>
    </source>
</evidence>
<feature type="binding site" evidence="19">
    <location>
        <position position="81"/>
    </location>
    <ligand>
        <name>GTP</name>
        <dbReference type="ChEBI" id="CHEBI:37565"/>
    </ligand>
</feature>
<feature type="active site" description="GMP-histidine intermediate" evidence="18">
    <location>
        <position position="49"/>
    </location>
</feature>
<evidence type="ECO:0000256" key="19">
    <source>
        <dbReference type="PIRSR" id="PIRSR006135-2"/>
    </source>
</evidence>
<dbReference type="EMBL" id="FQYT01000027">
    <property type="protein sequence ID" value="SHJ58675.1"/>
    <property type="molecule type" value="Genomic_DNA"/>
</dbReference>
<feature type="binding site" evidence="19">
    <location>
        <position position="62"/>
    </location>
    <ligand>
        <name>GTP</name>
        <dbReference type="ChEBI" id="CHEBI:37565"/>
    </ligand>
</feature>
<keyword evidence="10" id="KW-0169">Cobalamin biosynthesis</keyword>
<evidence type="ECO:0000256" key="15">
    <source>
        <dbReference type="ARBA" id="ARBA00023134"/>
    </source>
</evidence>
<accession>A0A1M6KIB7</accession>